<feature type="non-terminal residue" evidence="2">
    <location>
        <position position="177"/>
    </location>
</feature>
<dbReference type="Proteomes" id="UP001189429">
    <property type="component" value="Unassembled WGS sequence"/>
</dbReference>
<feature type="compositionally biased region" description="Basic residues" evidence="1">
    <location>
        <begin position="7"/>
        <end position="25"/>
    </location>
</feature>
<proteinExistence type="predicted"/>
<feature type="compositionally biased region" description="Basic and acidic residues" evidence="1">
    <location>
        <begin position="36"/>
        <end position="48"/>
    </location>
</feature>
<reference evidence="2" key="1">
    <citation type="submission" date="2023-10" db="EMBL/GenBank/DDBJ databases">
        <authorList>
            <person name="Chen Y."/>
            <person name="Shah S."/>
            <person name="Dougan E. K."/>
            <person name="Thang M."/>
            <person name="Chan C."/>
        </authorList>
    </citation>
    <scope>NUCLEOTIDE SEQUENCE [LARGE SCALE GENOMIC DNA]</scope>
</reference>
<dbReference type="EMBL" id="CAUYUJ010017415">
    <property type="protein sequence ID" value="CAK0874631.1"/>
    <property type="molecule type" value="Genomic_DNA"/>
</dbReference>
<accession>A0ABN9VQU6</accession>
<feature type="compositionally biased region" description="Low complexity" evidence="1">
    <location>
        <begin position="26"/>
        <end position="35"/>
    </location>
</feature>
<comment type="caution">
    <text evidence="2">The sequence shown here is derived from an EMBL/GenBank/DDBJ whole genome shotgun (WGS) entry which is preliminary data.</text>
</comment>
<evidence type="ECO:0000313" key="2">
    <source>
        <dbReference type="EMBL" id="CAK0874631.1"/>
    </source>
</evidence>
<sequence length="177" mass="19209">PPARVPYRPRRRAHGAHGPRRRSRRGAAAGAAGAEPRLRRADGHRGEARPVCSSDEGLQLRGLPAAHGPGDQRLPRALCGAGRCRRRRQVQVPRGARRQGGRRPVRRRFPGFFGVSGAGLGGQEGVRRGPAQGAGDEVRRRPHGGSAGASPQWERAAEHVPELERLGGNVSLYWRFM</sequence>
<gene>
    <name evidence="2" type="ORF">PCOR1329_LOCUS59466</name>
</gene>
<feature type="non-terminal residue" evidence="2">
    <location>
        <position position="1"/>
    </location>
</feature>
<organism evidence="2 3">
    <name type="scientific">Prorocentrum cordatum</name>
    <dbReference type="NCBI Taxonomy" id="2364126"/>
    <lineage>
        <taxon>Eukaryota</taxon>
        <taxon>Sar</taxon>
        <taxon>Alveolata</taxon>
        <taxon>Dinophyceae</taxon>
        <taxon>Prorocentrales</taxon>
        <taxon>Prorocentraceae</taxon>
        <taxon>Prorocentrum</taxon>
    </lineage>
</organism>
<evidence type="ECO:0000313" key="3">
    <source>
        <dbReference type="Proteomes" id="UP001189429"/>
    </source>
</evidence>
<feature type="compositionally biased region" description="Gly residues" evidence="1">
    <location>
        <begin position="114"/>
        <end position="124"/>
    </location>
</feature>
<evidence type="ECO:0000256" key="1">
    <source>
        <dbReference type="SAM" id="MobiDB-lite"/>
    </source>
</evidence>
<feature type="region of interest" description="Disordered" evidence="1">
    <location>
        <begin position="1"/>
        <end position="156"/>
    </location>
</feature>
<name>A0ABN9VQU6_9DINO</name>
<keyword evidence="3" id="KW-1185">Reference proteome</keyword>
<feature type="compositionally biased region" description="Basic residues" evidence="1">
    <location>
        <begin position="83"/>
        <end position="109"/>
    </location>
</feature>
<protein>
    <submittedName>
        <fullName evidence="2">Uncharacterized protein</fullName>
    </submittedName>
</protein>